<dbReference type="AlphaFoldDB" id="A0A8D8QM15"/>
<reference evidence="2" key="1">
    <citation type="submission" date="2021-05" db="EMBL/GenBank/DDBJ databases">
        <authorList>
            <person name="Alioto T."/>
            <person name="Alioto T."/>
            <person name="Gomez Garrido J."/>
        </authorList>
    </citation>
    <scope>NUCLEOTIDE SEQUENCE</scope>
</reference>
<feature type="region of interest" description="Disordered" evidence="1">
    <location>
        <begin position="87"/>
        <end position="128"/>
    </location>
</feature>
<feature type="compositionally biased region" description="Polar residues" evidence="1">
    <location>
        <begin position="87"/>
        <end position="99"/>
    </location>
</feature>
<protein>
    <submittedName>
        <fullName evidence="2">Uncharacterized protein</fullName>
    </submittedName>
</protein>
<evidence type="ECO:0000256" key="1">
    <source>
        <dbReference type="SAM" id="MobiDB-lite"/>
    </source>
</evidence>
<organism evidence="2">
    <name type="scientific">Cacopsylla melanoneura</name>
    <dbReference type="NCBI Taxonomy" id="428564"/>
    <lineage>
        <taxon>Eukaryota</taxon>
        <taxon>Metazoa</taxon>
        <taxon>Ecdysozoa</taxon>
        <taxon>Arthropoda</taxon>
        <taxon>Hexapoda</taxon>
        <taxon>Insecta</taxon>
        <taxon>Pterygota</taxon>
        <taxon>Neoptera</taxon>
        <taxon>Paraneoptera</taxon>
        <taxon>Hemiptera</taxon>
        <taxon>Sternorrhyncha</taxon>
        <taxon>Psylloidea</taxon>
        <taxon>Psyllidae</taxon>
        <taxon>Psyllinae</taxon>
        <taxon>Cacopsylla</taxon>
    </lineage>
</organism>
<name>A0A8D8QM15_9HEMI</name>
<proteinExistence type="predicted"/>
<dbReference type="EMBL" id="HBUF01086518">
    <property type="protein sequence ID" value="CAG6634484.1"/>
    <property type="molecule type" value="Transcribed_RNA"/>
</dbReference>
<sequence>MEEVRHIIMTTMETMEAVRPRVNTRAVQRRVNRMRSKLATVLSSEAVKGQSQEFSNTRVTLILPRANGVGWSLMIRWARMMDPWTESDISTASPSSAFSHLSPKYPNPPSRPRMCTRTVSSIPTKTYR</sequence>
<accession>A0A8D8QM15</accession>
<feature type="compositionally biased region" description="Polar residues" evidence="1">
    <location>
        <begin position="117"/>
        <end position="128"/>
    </location>
</feature>
<dbReference type="EMBL" id="HBUF01086517">
    <property type="protein sequence ID" value="CAG6634481.1"/>
    <property type="molecule type" value="Transcribed_RNA"/>
</dbReference>
<evidence type="ECO:0000313" key="2">
    <source>
        <dbReference type="EMBL" id="CAG6634478.1"/>
    </source>
</evidence>
<dbReference type="EMBL" id="HBUF01086516">
    <property type="protein sequence ID" value="CAG6634478.1"/>
    <property type="molecule type" value="Transcribed_RNA"/>
</dbReference>